<comment type="caution">
    <text evidence="3">The sequence shown here is derived from an EMBL/GenBank/DDBJ whole genome shotgun (WGS) entry which is preliminary data.</text>
</comment>
<organism evidence="3 4">
    <name type="scientific">Mortierella isabellina</name>
    <name type="common">Filamentous fungus</name>
    <name type="synonym">Umbelopsis isabellina</name>
    <dbReference type="NCBI Taxonomy" id="91625"/>
    <lineage>
        <taxon>Eukaryota</taxon>
        <taxon>Fungi</taxon>
        <taxon>Fungi incertae sedis</taxon>
        <taxon>Mucoromycota</taxon>
        <taxon>Mucoromycotina</taxon>
        <taxon>Umbelopsidomycetes</taxon>
        <taxon>Umbelopsidales</taxon>
        <taxon>Umbelopsidaceae</taxon>
        <taxon>Umbelopsis</taxon>
    </lineage>
</organism>
<feature type="compositionally biased region" description="Polar residues" evidence="2">
    <location>
        <begin position="38"/>
        <end position="54"/>
    </location>
</feature>
<dbReference type="Proteomes" id="UP000654370">
    <property type="component" value="Unassembled WGS sequence"/>
</dbReference>
<name>A0A8H7PUJ3_MORIS</name>
<feature type="region of interest" description="Disordered" evidence="2">
    <location>
        <begin position="1"/>
        <end position="22"/>
    </location>
</feature>
<keyword evidence="4" id="KW-1185">Reference proteome</keyword>
<sequence length="592" mass="67551">MAQFNFTPPPTPANTTGFDDIGTVPHPMRHVWRHRYSHSQSSAFHEQPPNTNQTAHDKSLDKLRHRRSTGMVIQKFDSTTSERTFLHTASPTGPDSYHSGLYSSNIDVSNTSRKHIQSNDLYNQLGYRHSVDNLRGNTLRKTQFANPSQYRSIQALEPEIGMPETRPKARPKPLDLTDSSRKRCLDQASNWTSSLTQDECLDAIADDEFSSIRDQITQITRELQEMQVEELQTQEKSRDDERKQRHKLMEISQRGRIQQGRRLSISGAYNLDTDDIAYPNGHHRGRSHGSFFSHRHNHSLGSASLASASTAVSSTTHPQYMYSSEQTRDHDLLTPSNAFSGQALNEEDDDEDDVADFENEDIYQSLPASPNMTTLLLTTNSLINSRMEEMARSVSPNDLDDRIWHQDFVSLMSRCIYQSEQLESLSTDLLRLERQMRELLFFRTSVEEQLEQKEYMYNNQLEHCHQVLSEQRQMIRDLDSMAVDVEKKLERKNKKTQQSISLSMLSEQQDEDDIAFSNILQMNKKEQLVAQLRWQVAKYIGGGVGTGVVLHAYDAPNAGHSVIISGTASTMESQFTEASIEKFKKDIIQASS</sequence>
<evidence type="ECO:0000256" key="2">
    <source>
        <dbReference type="SAM" id="MobiDB-lite"/>
    </source>
</evidence>
<proteinExistence type="predicted"/>
<gene>
    <name evidence="3" type="ORF">INT43_003948</name>
</gene>
<protein>
    <submittedName>
        <fullName evidence="3">Uncharacterized protein</fullName>
    </submittedName>
</protein>
<evidence type="ECO:0000256" key="1">
    <source>
        <dbReference type="SAM" id="Coils"/>
    </source>
</evidence>
<dbReference type="EMBL" id="JAEPQZ010000006">
    <property type="protein sequence ID" value="KAG2180160.1"/>
    <property type="molecule type" value="Genomic_DNA"/>
</dbReference>
<feature type="coiled-coil region" evidence="1">
    <location>
        <begin position="209"/>
        <end position="236"/>
    </location>
</feature>
<reference evidence="3" key="1">
    <citation type="submission" date="2020-12" db="EMBL/GenBank/DDBJ databases">
        <title>Metabolic potential, ecology and presence of endohyphal bacteria is reflected in genomic diversity of Mucoromycotina.</title>
        <authorList>
            <person name="Muszewska A."/>
            <person name="Okrasinska A."/>
            <person name="Steczkiewicz K."/>
            <person name="Drgas O."/>
            <person name="Orlowska M."/>
            <person name="Perlinska-Lenart U."/>
            <person name="Aleksandrzak-Piekarczyk T."/>
            <person name="Szatraj K."/>
            <person name="Zielenkiewicz U."/>
            <person name="Pilsyk S."/>
            <person name="Malc E."/>
            <person name="Mieczkowski P."/>
            <person name="Kruszewska J.S."/>
            <person name="Biernat P."/>
            <person name="Pawlowska J."/>
        </authorList>
    </citation>
    <scope>NUCLEOTIDE SEQUENCE</scope>
    <source>
        <strain evidence="3">WA0000067209</strain>
    </source>
</reference>
<keyword evidence="1" id="KW-0175">Coiled coil</keyword>
<dbReference type="OrthoDB" id="660555at2759"/>
<feature type="region of interest" description="Disordered" evidence="2">
    <location>
        <begin position="35"/>
        <end position="59"/>
    </location>
</feature>
<dbReference type="AlphaFoldDB" id="A0A8H7PUJ3"/>
<accession>A0A8H7PUJ3</accession>
<evidence type="ECO:0000313" key="4">
    <source>
        <dbReference type="Proteomes" id="UP000654370"/>
    </source>
</evidence>
<evidence type="ECO:0000313" key="3">
    <source>
        <dbReference type="EMBL" id="KAG2180160.1"/>
    </source>
</evidence>